<evidence type="ECO:0000256" key="7">
    <source>
        <dbReference type="SAM" id="MobiDB-lite"/>
    </source>
</evidence>
<keyword evidence="10" id="KW-1185">Reference proteome</keyword>
<name>A0A4U5M412_STECR</name>
<keyword evidence="6" id="KW-0238">DNA-binding</keyword>
<accession>A0A4U5M412</accession>
<evidence type="ECO:0000313" key="10">
    <source>
        <dbReference type="Proteomes" id="UP000298663"/>
    </source>
</evidence>
<dbReference type="Gene3D" id="1.10.20.10">
    <property type="entry name" value="Histone, subunit A"/>
    <property type="match status" value="1"/>
</dbReference>
<dbReference type="AlphaFoldDB" id="A0A4U5M412"/>
<proteinExistence type="inferred from homology"/>
<evidence type="ECO:0000256" key="2">
    <source>
        <dbReference type="ARBA" id="ARBA00004286"/>
    </source>
</evidence>
<dbReference type="GO" id="GO:0005634">
    <property type="term" value="C:nucleus"/>
    <property type="evidence" value="ECO:0007669"/>
    <property type="project" value="UniProtKB-SubCell"/>
</dbReference>
<evidence type="ECO:0000256" key="5">
    <source>
        <dbReference type="ARBA" id="ARBA00023242"/>
    </source>
</evidence>
<evidence type="ECO:0000256" key="1">
    <source>
        <dbReference type="ARBA" id="ARBA00004123"/>
    </source>
</evidence>
<dbReference type="InterPro" id="IPR032454">
    <property type="entry name" value="Histone_H2A_C"/>
</dbReference>
<comment type="caution">
    <text evidence="9">The sequence shown here is derived from an EMBL/GenBank/DDBJ whole genome shotgun (WGS) entry which is preliminary data.</text>
</comment>
<dbReference type="PROSITE" id="PS00046">
    <property type="entry name" value="HISTONE_H2A"/>
    <property type="match status" value="1"/>
</dbReference>
<dbReference type="CDD" id="cd00074">
    <property type="entry name" value="HFD_H2A"/>
    <property type="match status" value="1"/>
</dbReference>
<dbReference type="STRING" id="34508.A0A4U5M412"/>
<dbReference type="GO" id="GO:0030527">
    <property type="term" value="F:structural constituent of chromatin"/>
    <property type="evidence" value="ECO:0007669"/>
    <property type="project" value="InterPro"/>
</dbReference>
<dbReference type="InterPro" id="IPR002119">
    <property type="entry name" value="Histone_H2A"/>
</dbReference>
<organism evidence="9 10">
    <name type="scientific">Steinernema carpocapsae</name>
    <name type="common">Entomopathogenic nematode</name>
    <dbReference type="NCBI Taxonomy" id="34508"/>
    <lineage>
        <taxon>Eukaryota</taxon>
        <taxon>Metazoa</taxon>
        <taxon>Ecdysozoa</taxon>
        <taxon>Nematoda</taxon>
        <taxon>Chromadorea</taxon>
        <taxon>Rhabditida</taxon>
        <taxon>Tylenchina</taxon>
        <taxon>Panagrolaimomorpha</taxon>
        <taxon>Strongyloidoidea</taxon>
        <taxon>Steinernematidae</taxon>
        <taxon>Steinernema</taxon>
    </lineage>
</organism>
<evidence type="ECO:0000313" key="9">
    <source>
        <dbReference type="EMBL" id="TKR63497.1"/>
    </source>
</evidence>
<keyword evidence="6" id="KW-0544">Nucleosome core</keyword>
<feature type="region of interest" description="Disordered" evidence="7">
    <location>
        <begin position="346"/>
        <end position="375"/>
    </location>
</feature>
<dbReference type="SMART" id="SM00414">
    <property type="entry name" value="H2A"/>
    <property type="match status" value="1"/>
</dbReference>
<comment type="similarity">
    <text evidence="3">Belongs to the histone H2A family.</text>
</comment>
<reference evidence="9 10" key="1">
    <citation type="journal article" date="2015" name="Genome Biol.">
        <title>Comparative genomics of Steinernema reveals deeply conserved gene regulatory networks.</title>
        <authorList>
            <person name="Dillman A.R."/>
            <person name="Macchietto M."/>
            <person name="Porter C.F."/>
            <person name="Rogers A."/>
            <person name="Williams B."/>
            <person name="Antoshechkin I."/>
            <person name="Lee M.M."/>
            <person name="Goodwin Z."/>
            <person name="Lu X."/>
            <person name="Lewis E.E."/>
            <person name="Goodrich-Blair H."/>
            <person name="Stock S.P."/>
            <person name="Adams B.J."/>
            <person name="Sternberg P.W."/>
            <person name="Mortazavi A."/>
        </authorList>
    </citation>
    <scope>NUCLEOTIDE SEQUENCE [LARGE SCALE GENOMIC DNA]</scope>
    <source>
        <strain evidence="9 10">ALL</strain>
    </source>
</reference>
<dbReference type="PANTHER" id="PTHR23430">
    <property type="entry name" value="HISTONE H2A"/>
    <property type="match status" value="1"/>
</dbReference>
<dbReference type="EMBL" id="AZBU02000010">
    <property type="protein sequence ID" value="TKR63497.1"/>
    <property type="molecule type" value="Genomic_DNA"/>
</dbReference>
<feature type="compositionally biased region" description="Basic and acidic residues" evidence="7">
    <location>
        <begin position="449"/>
        <end position="458"/>
    </location>
</feature>
<protein>
    <recommendedName>
        <fullName evidence="8">Histone H2A C-terminal domain-containing protein</fullName>
    </recommendedName>
</protein>
<feature type="region of interest" description="Disordered" evidence="7">
    <location>
        <begin position="434"/>
        <end position="467"/>
    </location>
</feature>
<dbReference type="GO" id="GO:0046982">
    <property type="term" value="F:protein heterodimerization activity"/>
    <property type="evidence" value="ECO:0007669"/>
    <property type="project" value="InterPro"/>
</dbReference>
<dbReference type="InterPro" id="IPR032458">
    <property type="entry name" value="Histone_H2A_CS"/>
</dbReference>
<dbReference type="SUPFAM" id="SSF47113">
    <property type="entry name" value="Histone-fold"/>
    <property type="match status" value="1"/>
</dbReference>
<evidence type="ECO:0000256" key="3">
    <source>
        <dbReference type="ARBA" id="ARBA00010691"/>
    </source>
</evidence>
<dbReference type="GO" id="GO:0003677">
    <property type="term" value="F:DNA binding"/>
    <property type="evidence" value="ECO:0007669"/>
    <property type="project" value="InterPro"/>
</dbReference>
<dbReference type="GO" id="GO:0000786">
    <property type="term" value="C:nucleosome"/>
    <property type="evidence" value="ECO:0007669"/>
    <property type="project" value="UniProtKB-KW"/>
</dbReference>
<keyword evidence="4" id="KW-0158">Chromosome</keyword>
<reference evidence="9 10" key="2">
    <citation type="journal article" date="2019" name="G3 (Bethesda)">
        <title>Hybrid Assembly of the Genome of the Entomopathogenic Nematode Steinernema carpocapsae Identifies the X-Chromosome.</title>
        <authorList>
            <person name="Serra L."/>
            <person name="Macchietto M."/>
            <person name="Macias-Munoz A."/>
            <person name="McGill C.J."/>
            <person name="Rodriguez I.M."/>
            <person name="Rodriguez B."/>
            <person name="Murad R."/>
            <person name="Mortazavi A."/>
        </authorList>
    </citation>
    <scope>NUCLEOTIDE SEQUENCE [LARGE SCALE GENOMIC DNA]</scope>
    <source>
        <strain evidence="9 10">ALL</strain>
    </source>
</reference>
<evidence type="ECO:0000256" key="6">
    <source>
        <dbReference type="ARBA" id="ARBA00023269"/>
    </source>
</evidence>
<evidence type="ECO:0000259" key="8">
    <source>
        <dbReference type="Pfam" id="PF16211"/>
    </source>
</evidence>
<dbReference type="PRINTS" id="PR00620">
    <property type="entry name" value="HISTONEH2A"/>
</dbReference>
<comment type="subcellular location">
    <subcellularLocation>
        <location evidence="2">Chromosome</location>
    </subcellularLocation>
    <subcellularLocation>
        <location evidence="1">Nucleus</location>
    </subcellularLocation>
</comment>
<evidence type="ECO:0000256" key="4">
    <source>
        <dbReference type="ARBA" id="ARBA00022454"/>
    </source>
</evidence>
<gene>
    <name evidence="9" type="ORF">L596_027320</name>
</gene>
<feature type="domain" description="Histone H2A C-terminal" evidence="8">
    <location>
        <begin position="480"/>
        <end position="506"/>
    </location>
</feature>
<dbReference type="Proteomes" id="UP000298663">
    <property type="component" value="Unassembled WGS sequence"/>
</dbReference>
<sequence length="532" mass="59199">MRLHCHSQPDVASPKLFPRTKQRTLWRTEMSLSQVLSSSIRQERQKNRIGKVGNKTVSDKDWNFLIRDCCNTNICNAPAGFMLWTGRKSTKLEVLAMGTHNSRISFMSAQNLEKSDVFYPNLFAAASSVTLLGCRETKDGFDLRFRGSVSPMLLNETGPLSEVGYPATILDAETYALPNGEKYFFYAGWNESSPVGVEKKLDCKNSQVVYTLCSRECLKAEDVRWVPGNRTIQCDSSVHNITNPTGAIVRRFKTALLVTTTERQVKIYDGGSTIGGQSRPRLLTADKPLVMVKELAEKTHCGGCRHEPRDDLPVWIAGLCNRAPSSDVQQTKFYVIAPTPAREYLGKSPTNMSGKVKKSIKSSNGKKQSKAHRAGLTFPVGRMHRILKTARYAERIGTGASIYVAAVLEYLMAEIRNFPSYSFHQLSVLDRRFGRQSRHGQQEIPDQSSPRDDGDPSRRRTQQALQGRHVLPGGSILAIFKDATFSQGGVIPHIATQLLPPKQQTSRSPVRCLLFPAPPIHTVICDRSQSAS</sequence>
<dbReference type="Pfam" id="PF16211">
    <property type="entry name" value="Histone_H2A_C"/>
    <property type="match status" value="1"/>
</dbReference>
<dbReference type="InterPro" id="IPR009072">
    <property type="entry name" value="Histone-fold"/>
</dbReference>
<keyword evidence="5" id="KW-0539">Nucleus</keyword>